<evidence type="ECO:0000256" key="3">
    <source>
        <dbReference type="ARBA" id="ARBA00022531"/>
    </source>
</evidence>
<reference evidence="6" key="1">
    <citation type="submission" date="2021-01" db="EMBL/GenBank/DDBJ databases">
        <authorList>
            <person name="Corre E."/>
            <person name="Pelletier E."/>
            <person name="Niang G."/>
            <person name="Scheremetjew M."/>
            <person name="Finn R."/>
            <person name="Kale V."/>
            <person name="Holt S."/>
            <person name="Cochrane G."/>
            <person name="Meng A."/>
            <person name="Brown T."/>
            <person name="Cohen L."/>
        </authorList>
    </citation>
    <scope>NUCLEOTIDE SEQUENCE</scope>
    <source>
        <strain evidence="6">CCMP3276</strain>
    </source>
</reference>
<evidence type="ECO:0000256" key="4">
    <source>
        <dbReference type="ARBA" id="ARBA00022640"/>
    </source>
</evidence>
<evidence type="ECO:0000256" key="5">
    <source>
        <dbReference type="PIRSR" id="PIRSR601344-1"/>
    </source>
</evidence>
<dbReference type="SUPFAM" id="SSF103511">
    <property type="entry name" value="Chlorophyll a-b binding protein"/>
    <property type="match status" value="1"/>
</dbReference>
<keyword evidence="5" id="KW-0148">Chlorophyll</keyword>
<keyword evidence="5" id="KW-0157">Chromophore</keyword>
<dbReference type="GO" id="GO:0016168">
    <property type="term" value="F:chlorophyll binding"/>
    <property type="evidence" value="ECO:0007669"/>
    <property type="project" value="UniProtKB-KW"/>
</dbReference>
<feature type="binding site" description="axial binding residue" evidence="5">
    <location>
        <position position="79"/>
    </location>
    <ligand>
        <name>chlorophyll b</name>
        <dbReference type="ChEBI" id="CHEBI:61721"/>
        <label>1</label>
    </ligand>
    <ligandPart>
        <name>Mg</name>
        <dbReference type="ChEBI" id="CHEBI:25107"/>
    </ligandPart>
</feature>
<name>A0A7S0T6N2_9RHOD</name>
<dbReference type="EMBL" id="HBFE01004433">
    <property type="protein sequence ID" value="CAD8726784.1"/>
    <property type="molecule type" value="Transcribed_RNA"/>
</dbReference>
<keyword evidence="4" id="KW-0934">Plastid</keyword>
<feature type="binding site" evidence="5">
    <location>
        <position position="74"/>
    </location>
    <ligand>
        <name>chlorophyll a</name>
        <dbReference type="ChEBI" id="CHEBI:58416"/>
        <label>1</label>
    </ligand>
</feature>
<evidence type="ECO:0000256" key="2">
    <source>
        <dbReference type="ARBA" id="ARBA00022528"/>
    </source>
</evidence>
<organism evidence="6">
    <name type="scientific">Erythrolobus madagascarensis</name>
    <dbReference type="NCBI Taxonomy" id="708628"/>
    <lineage>
        <taxon>Eukaryota</taxon>
        <taxon>Rhodophyta</taxon>
        <taxon>Bangiophyceae</taxon>
        <taxon>Porphyridiales</taxon>
        <taxon>Porphyridiaceae</taxon>
        <taxon>Erythrolobus</taxon>
    </lineage>
</organism>
<dbReference type="GO" id="GO:0009765">
    <property type="term" value="P:photosynthesis, light harvesting"/>
    <property type="evidence" value="ECO:0007669"/>
    <property type="project" value="InterPro"/>
</dbReference>
<dbReference type="InterPro" id="IPR001344">
    <property type="entry name" value="Chloro_AB-bd_pln"/>
</dbReference>
<dbReference type="Pfam" id="PF00504">
    <property type="entry name" value="Chloroa_b-bind"/>
    <property type="match status" value="1"/>
</dbReference>
<feature type="binding site" evidence="5">
    <location>
        <position position="62"/>
    </location>
    <ligand>
        <name>chlorophyll a</name>
        <dbReference type="ChEBI" id="CHEBI:58416"/>
        <label>1</label>
    </ligand>
</feature>
<accession>A0A7S0T6N2</accession>
<dbReference type="GO" id="GO:0016020">
    <property type="term" value="C:membrane"/>
    <property type="evidence" value="ECO:0007669"/>
    <property type="project" value="InterPro"/>
</dbReference>
<protein>
    <recommendedName>
        <fullName evidence="7">Light-harvesting complex protein</fullName>
    </recommendedName>
</protein>
<dbReference type="AlphaFoldDB" id="A0A7S0T6N2"/>
<proteinExistence type="predicted"/>
<evidence type="ECO:0008006" key="7">
    <source>
        <dbReference type="Google" id="ProtNLM"/>
    </source>
</evidence>
<sequence length="210" mass="22579">MAAFVGGVSGFSGARVSTAAVCRSSNVVMMAEKSASVPFLSKPANIDESMVGYTGFDPLGLSTYLSARFLQESEIKHGRICMLAVVGFLVQEVVHLPGEVFSAKLATEAFSKVPTGGLWQIFIACGVAEYIGHKGKMTYMDISADKGTPGAMGFDPLNLGKDPEKFKKFQLNEIKNGRLAMIAIGGFIHQMWLTKQGVLEQLGNFKSLPF</sequence>
<evidence type="ECO:0000313" key="6">
    <source>
        <dbReference type="EMBL" id="CAD8726784.1"/>
    </source>
</evidence>
<comment type="subcellular location">
    <subcellularLocation>
        <location evidence="1">Plastid</location>
        <location evidence="1">Chloroplast</location>
    </subcellularLocation>
</comment>
<keyword evidence="2" id="KW-0150">Chloroplast</keyword>
<dbReference type="PANTHER" id="PTHR21649">
    <property type="entry name" value="CHLOROPHYLL A/B BINDING PROTEIN"/>
    <property type="match status" value="1"/>
</dbReference>
<evidence type="ECO:0000256" key="1">
    <source>
        <dbReference type="ARBA" id="ARBA00004229"/>
    </source>
</evidence>
<feature type="binding site" evidence="5">
    <location>
        <position position="77"/>
    </location>
    <ligand>
        <name>chlorophyll a</name>
        <dbReference type="ChEBI" id="CHEBI:58416"/>
        <label>1</label>
    </ligand>
</feature>
<feature type="binding site" evidence="5">
    <location>
        <position position="178"/>
    </location>
    <ligand>
        <name>chlorophyll a</name>
        <dbReference type="ChEBI" id="CHEBI:58416"/>
        <label>1</label>
    </ligand>
</feature>
<feature type="binding site" evidence="5">
    <location>
        <position position="173"/>
    </location>
    <ligand>
        <name>chlorophyll a</name>
        <dbReference type="ChEBI" id="CHEBI:58416"/>
        <label>1</label>
    </ligand>
</feature>
<keyword evidence="3" id="KW-0602">Photosynthesis</keyword>
<gene>
    <name evidence="6" type="ORF">EMAD1354_LOCUS2865</name>
</gene>
<feature type="binding site" evidence="5">
    <location>
        <position position="190"/>
    </location>
    <ligand>
        <name>chlorophyll a</name>
        <dbReference type="ChEBI" id="CHEBI:58416"/>
        <label>1</label>
    </ligand>
</feature>
<dbReference type="Gene3D" id="1.10.3460.10">
    <property type="entry name" value="Chlorophyll a/b binding protein domain"/>
    <property type="match status" value="1"/>
</dbReference>
<dbReference type="InterPro" id="IPR022796">
    <property type="entry name" value="Chloroa_b-bind"/>
</dbReference>
<dbReference type="GO" id="GO:0009507">
    <property type="term" value="C:chloroplast"/>
    <property type="evidence" value="ECO:0007669"/>
    <property type="project" value="UniProtKB-SubCell"/>
</dbReference>
<feature type="binding site" description="axial binding residue" evidence="5">
    <location>
        <position position="176"/>
    </location>
    <ligand>
        <name>chlorophyll b</name>
        <dbReference type="ChEBI" id="CHEBI:61721"/>
        <label>3</label>
    </ligand>
    <ligandPart>
        <name>Mg</name>
        <dbReference type="ChEBI" id="CHEBI:25107"/>
    </ligandPart>
</feature>